<feature type="transmembrane region" description="Helical" evidence="1">
    <location>
        <begin position="388"/>
        <end position="414"/>
    </location>
</feature>
<feature type="transmembrane region" description="Helical" evidence="1">
    <location>
        <begin position="37"/>
        <end position="55"/>
    </location>
</feature>
<keyword evidence="1" id="KW-1133">Transmembrane helix</keyword>
<organism evidence="2 3">
    <name type="scientific">Adineta ricciae</name>
    <name type="common">Rotifer</name>
    <dbReference type="NCBI Taxonomy" id="249248"/>
    <lineage>
        <taxon>Eukaryota</taxon>
        <taxon>Metazoa</taxon>
        <taxon>Spiralia</taxon>
        <taxon>Gnathifera</taxon>
        <taxon>Rotifera</taxon>
        <taxon>Eurotatoria</taxon>
        <taxon>Bdelloidea</taxon>
        <taxon>Adinetida</taxon>
        <taxon>Adinetidae</taxon>
        <taxon>Adineta</taxon>
    </lineage>
</organism>
<evidence type="ECO:0000256" key="1">
    <source>
        <dbReference type="SAM" id="Phobius"/>
    </source>
</evidence>
<feature type="transmembrane region" description="Helical" evidence="1">
    <location>
        <begin position="808"/>
        <end position="830"/>
    </location>
</feature>
<protein>
    <submittedName>
        <fullName evidence="2">Uncharacterized protein</fullName>
    </submittedName>
</protein>
<name>A0A815NB17_ADIRI</name>
<accession>A0A815NB17</accession>
<evidence type="ECO:0000313" key="2">
    <source>
        <dbReference type="EMBL" id="CAF1436899.1"/>
    </source>
</evidence>
<keyword evidence="1" id="KW-0472">Membrane</keyword>
<dbReference type="EMBL" id="CAJNOJ010000407">
    <property type="protein sequence ID" value="CAF1436899.1"/>
    <property type="molecule type" value="Genomic_DNA"/>
</dbReference>
<reference evidence="2" key="1">
    <citation type="submission" date="2021-02" db="EMBL/GenBank/DDBJ databases">
        <authorList>
            <person name="Nowell W R."/>
        </authorList>
    </citation>
    <scope>NUCLEOTIDE SEQUENCE</scope>
</reference>
<sequence length="852" mass="100838">MINQVRNAYQYLLRLNLYENETNDEHEKRNELLSTRIFIILLLLTLLLYILYASLPSQTNSFTISKPTQMQYEQLRFKHSISLKCPCKDLSTPYKQFIDVKMEYYEICSSDFVKQEWIDYFFGEHISFYHPFDFRRSAAFKFQLLRTLCQQSQQTIEKYLEDFYSNSLISNEPISSDEFHIQANYSVGLFQKTTISSFEKLINLTENIVCMNILLAAVDTRFFTQNYIDQPFAPICYKTPKIPKLNLICDAVNETWRVYPEGIYDHIDLYDYSECDSNQNDKNNISIFIVPGMFASTSLMQSLMHSTLECLFEQLCLDKISLHVKKASISKKQFSSLKQDVSTEKKTIKELSNALFVKEWIVISSYENYFNYCQPLYCQYLDEQRNSFVYIFTTTISLFSGLKLILPWIVLYVIQFIRMKESQERSTDTDNHTITMSIRIRVLALLKTIKSLIINLNLFNSYSTDEHKKRNEILSTRIYLFVLIISLILFTIYISSDTQTNALSFKSPTQIQYEQLHNNSFHHLKCPCSHISTKYGEFIKFRPTYHQICSSSFTSSMWRKAGIMWINGARCVRPDFSKSARLYFRHLSEYCRISNETIWDELTQFYDMEYITYGVIHVKQFKSEIEPSVNNLKIRIQKSLTIKLNIIRSIIFDNQLKPLQRRVSDVVFNPNIIVEYLPKDYEGCSCRTDSTCQRTMYFCQNDTFTYIRNISMGCYILESLFLSSISCFYDQNCTDIIKRHLDKNYPYNPELQPLNIFEESQYENNVTIETLIGNLFIEEWNDFYDYDKYYKSCQPLSCSYEIEERPSFLYILTRLISIYSGLTIILKILLPNIVRLFRRKKQPSTGMYEFYS</sequence>
<comment type="caution">
    <text evidence="2">The sequence shown here is derived from an EMBL/GenBank/DDBJ whole genome shotgun (WGS) entry which is preliminary data.</text>
</comment>
<feature type="transmembrane region" description="Helical" evidence="1">
    <location>
        <begin position="478"/>
        <end position="496"/>
    </location>
</feature>
<keyword evidence="1" id="KW-0812">Transmembrane</keyword>
<gene>
    <name evidence="2" type="ORF">EDS130_LOCUS38588</name>
</gene>
<dbReference type="AlphaFoldDB" id="A0A815NB17"/>
<dbReference type="Proteomes" id="UP000663852">
    <property type="component" value="Unassembled WGS sequence"/>
</dbReference>
<proteinExistence type="predicted"/>
<evidence type="ECO:0000313" key="3">
    <source>
        <dbReference type="Proteomes" id="UP000663852"/>
    </source>
</evidence>